<dbReference type="EMBL" id="CM041535">
    <property type="protein sequence ID" value="KAI3371871.1"/>
    <property type="molecule type" value="Genomic_DNA"/>
</dbReference>
<organism evidence="1 2">
    <name type="scientific">Scortum barcoo</name>
    <name type="common">barcoo grunter</name>
    <dbReference type="NCBI Taxonomy" id="214431"/>
    <lineage>
        <taxon>Eukaryota</taxon>
        <taxon>Metazoa</taxon>
        <taxon>Chordata</taxon>
        <taxon>Craniata</taxon>
        <taxon>Vertebrata</taxon>
        <taxon>Euteleostomi</taxon>
        <taxon>Actinopterygii</taxon>
        <taxon>Neopterygii</taxon>
        <taxon>Teleostei</taxon>
        <taxon>Neoteleostei</taxon>
        <taxon>Acanthomorphata</taxon>
        <taxon>Eupercaria</taxon>
        <taxon>Centrarchiformes</taxon>
        <taxon>Terapontoidei</taxon>
        <taxon>Terapontidae</taxon>
        <taxon>Scortum</taxon>
    </lineage>
</organism>
<proteinExistence type="predicted"/>
<evidence type="ECO:0000313" key="1">
    <source>
        <dbReference type="EMBL" id="KAI3371871.1"/>
    </source>
</evidence>
<comment type="caution">
    <text evidence="1">The sequence shown here is derived from an EMBL/GenBank/DDBJ whole genome shotgun (WGS) entry which is preliminary data.</text>
</comment>
<keyword evidence="2" id="KW-1185">Reference proteome</keyword>
<dbReference type="Proteomes" id="UP000831701">
    <property type="component" value="Chromosome 5"/>
</dbReference>
<name>A0ACB8WVY0_9TELE</name>
<protein>
    <submittedName>
        <fullName evidence="1">Uncharacterized protein</fullName>
    </submittedName>
</protein>
<accession>A0ACB8WVY0</accession>
<sequence>MQSPLHFTQLLTHLQLPNTYVRMLFVDFSSAFNTVNPRQADTEAPQPGTALIAVPLDQGLHQQASGGENRGQHILYTGPEHRHTTGLFCSAIHSTNTIVKFADDTTV</sequence>
<gene>
    <name evidence="1" type="ORF">L3Q82_006753</name>
</gene>
<reference evidence="1" key="1">
    <citation type="submission" date="2022-04" db="EMBL/GenBank/DDBJ databases">
        <title>Jade perch genome.</title>
        <authorList>
            <person name="Chao B."/>
        </authorList>
    </citation>
    <scope>NUCLEOTIDE SEQUENCE</scope>
    <source>
        <strain evidence="1">CB-2022</strain>
    </source>
</reference>
<evidence type="ECO:0000313" key="2">
    <source>
        <dbReference type="Proteomes" id="UP000831701"/>
    </source>
</evidence>